<keyword evidence="8 12" id="KW-0560">Oxidoreductase</keyword>
<sequence length="354" mass="37607">MGGHGINGKNSLEQEGPYKGRMYNASCTERKALRWHMVEGCRGLELGALPEYTPPLPRAGPGANVSHEVAMILIDGKQTARDIRAELKAQVEAAVSAGRRAPGLAVILVGEDPASQVYVRNKERACAEAGILSFPYRLPADTTQEALLALIAELNGRDDVDGILLQLPLPKHLSASACLLAIDPAKDVDGFHPENVGRLSLNLPGMVSCTPAGVIELLRRYNLPTRGKKAVVLGRSDIVGKPLALLLARPGEFGDATVTLCHSRTPDLAAECRSADFLFLAIGRPRMITGDMVREGAVIIDVGINRTDDGLCGDADFESVSKKAAAITPVPGGVGPMTIAMLLKNTVQAWESRA</sequence>
<dbReference type="HAMAP" id="MF_01576">
    <property type="entry name" value="THF_DHG_CYH"/>
    <property type="match status" value="1"/>
</dbReference>
<dbReference type="eggNOG" id="COG0190">
    <property type="taxonomic scope" value="Bacteria"/>
</dbReference>
<organism evidence="15 16">
    <name type="scientific">Desulfovibrio piger ATCC 29098</name>
    <dbReference type="NCBI Taxonomy" id="411464"/>
    <lineage>
        <taxon>Bacteria</taxon>
        <taxon>Pseudomonadati</taxon>
        <taxon>Thermodesulfobacteriota</taxon>
        <taxon>Desulfovibrionia</taxon>
        <taxon>Desulfovibrionales</taxon>
        <taxon>Desulfovibrionaceae</taxon>
        <taxon>Desulfovibrio</taxon>
    </lineage>
</organism>
<reference evidence="15 16" key="2">
    <citation type="submission" date="2008-10" db="EMBL/GenBank/DDBJ databases">
        <authorList>
            <person name="Fulton L."/>
            <person name="Clifton S."/>
            <person name="Fulton B."/>
            <person name="Xu J."/>
            <person name="Minx P."/>
            <person name="Pepin K.H."/>
            <person name="Johnson M."/>
            <person name="Bhonagiri V."/>
            <person name="Nash W.E."/>
            <person name="Mardis E.R."/>
            <person name="Wilson R.K."/>
        </authorList>
    </citation>
    <scope>NUCLEOTIDE SEQUENCE [LARGE SCALE GENOMIC DNA]</scope>
    <source>
        <strain evidence="15 16">ATCC 29098</strain>
    </source>
</reference>
<dbReference type="GO" id="GO:0006164">
    <property type="term" value="P:purine nucleotide biosynthetic process"/>
    <property type="evidence" value="ECO:0007669"/>
    <property type="project" value="UniProtKB-KW"/>
</dbReference>
<keyword evidence="11 12" id="KW-0511">Multifunctional enzyme</keyword>
<dbReference type="NCBIfam" id="NF008058">
    <property type="entry name" value="PRK10792.1"/>
    <property type="match status" value="1"/>
</dbReference>
<dbReference type="NCBIfam" id="NF010781">
    <property type="entry name" value="PRK14184.1"/>
    <property type="match status" value="1"/>
</dbReference>
<comment type="function">
    <text evidence="12">Catalyzes the oxidation of 5,10-methylenetetrahydrofolate to 5,10-methenyltetrahydrofolate and then the hydrolysis of 5,10-methenyltetrahydrofolate to 10-formyltetrahydrofolate.</text>
</comment>
<evidence type="ECO:0000313" key="15">
    <source>
        <dbReference type="EMBL" id="EEB33042.1"/>
    </source>
</evidence>
<comment type="caution">
    <text evidence="12">Lacks conserved residue(s) required for the propagation of feature annotation.</text>
</comment>
<comment type="caution">
    <text evidence="15">The sequence shown here is derived from an EMBL/GenBank/DDBJ whole genome shotgun (WGS) entry which is preliminary data.</text>
</comment>
<accession>B6WVJ1</accession>
<name>B6WVJ1_9BACT</name>
<dbReference type="PRINTS" id="PR00085">
    <property type="entry name" value="THFDHDRGNASE"/>
</dbReference>
<dbReference type="PANTHER" id="PTHR48099">
    <property type="entry name" value="C-1-TETRAHYDROFOLATE SYNTHASE, CYTOPLASMIC-RELATED"/>
    <property type="match status" value="1"/>
</dbReference>
<feature type="binding site" evidence="12">
    <location>
        <begin position="234"/>
        <end position="236"/>
    </location>
    <ligand>
        <name>NADP(+)</name>
        <dbReference type="ChEBI" id="CHEBI:58349"/>
    </ligand>
</feature>
<dbReference type="SUPFAM" id="SSF51735">
    <property type="entry name" value="NAD(P)-binding Rossmann-fold domains"/>
    <property type="match status" value="1"/>
</dbReference>
<evidence type="ECO:0000256" key="2">
    <source>
        <dbReference type="ARBA" id="ARBA00011738"/>
    </source>
</evidence>
<dbReference type="EMBL" id="ABXU01000064">
    <property type="protein sequence ID" value="EEB33042.1"/>
    <property type="molecule type" value="Genomic_DNA"/>
</dbReference>
<evidence type="ECO:0000259" key="13">
    <source>
        <dbReference type="Pfam" id="PF00763"/>
    </source>
</evidence>
<evidence type="ECO:0000256" key="3">
    <source>
        <dbReference type="ARBA" id="ARBA00022563"/>
    </source>
</evidence>
<dbReference type="EC" id="3.5.4.9" evidence="12"/>
<dbReference type="AlphaFoldDB" id="B6WVJ1"/>
<evidence type="ECO:0000313" key="16">
    <source>
        <dbReference type="Proteomes" id="UP000003676"/>
    </source>
</evidence>
<dbReference type="GO" id="GO:0009086">
    <property type="term" value="P:methionine biosynthetic process"/>
    <property type="evidence" value="ECO:0007669"/>
    <property type="project" value="UniProtKB-KW"/>
</dbReference>
<keyword evidence="4 12" id="KW-0028">Amino-acid biosynthesis</keyword>
<evidence type="ECO:0000256" key="7">
    <source>
        <dbReference type="ARBA" id="ARBA00022857"/>
    </source>
</evidence>
<protein>
    <recommendedName>
        <fullName evidence="12">Bifunctional protein FolD</fullName>
    </recommendedName>
    <domain>
        <recommendedName>
            <fullName evidence="12">Methylenetetrahydrofolate dehydrogenase</fullName>
            <ecNumber evidence="12">1.5.1.5</ecNumber>
        </recommendedName>
    </domain>
    <domain>
        <recommendedName>
            <fullName evidence="12">Methenyltetrahydrofolate cyclohydrolase</fullName>
            <ecNumber evidence="12">3.5.4.9</ecNumber>
        </recommendedName>
    </domain>
</protein>
<dbReference type="InterPro" id="IPR020867">
    <property type="entry name" value="THF_DH/CycHdrlase_CS"/>
</dbReference>
<dbReference type="EC" id="1.5.1.5" evidence="12"/>
<evidence type="ECO:0000256" key="12">
    <source>
        <dbReference type="HAMAP-Rule" id="MF_01576"/>
    </source>
</evidence>
<dbReference type="GO" id="GO:0004488">
    <property type="term" value="F:methylenetetrahydrofolate dehydrogenase (NADP+) activity"/>
    <property type="evidence" value="ECO:0007669"/>
    <property type="project" value="UniProtKB-UniRule"/>
</dbReference>
<evidence type="ECO:0000256" key="1">
    <source>
        <dbReference type="ARBA" id="ARBA00004777"/>
    </source>
</evidence>
<dbReference type="Pfam" id="PF02882">
    <property type="entry name" value="THF_DHG_CYH_C"/>
    <property type="match status" value="1"/>
</dbReference>
<feature type="domain" description="Tetrahydrofolate dehydrogenase/cyclohydrolase NAD(P)-binding" evidence="14">
    <location>
        <begin position="208"/>
        <end position="352"/>
    </location>
</feature>
<dbReference type="GO" id="GO:0004477">
    <property type="term" value="F:methenyltetrahydrofolate cyclohydrolase activity"/>
    <property type="evidence" value="ECO:0007669"/>
    <property type="project" value="UniProtKB-UniRule"/>
</dbReference>
<evidence type="ECO:0000256" key="5">
    <source>
        <dbReference type="ARBA" id="ARBA00022755"/>
    </source>
</evidence>
<reference evidence="15 16" key="1">
    <citation type="submission" date="2008-10" db="EMBL/GenBank/DDBJ databases">
        <title>Draft genome sequence of Desulvovibrio piger (ATCC 29098).</title>
        <authorList>
            <person name="Sudarsanam P."/>
            <person name="Ley R."/>
            <person name="Guruge J."/>
            <person name="Turnbaugh P.J."/>
            <person name="Mahowald M."/>
            <person name="Liep D."/>
            <person name="Gordon J."/>
        </authorList>
    </citation>
    <scope>NUCLEOTIDE SEQUENCE [LARGE SCALE GENOMIC DNA]</scope>
    <source>
        <strain evidence="15 16">ATCC 29098</strain>
    </source>
</reference>
<dbReference type="FunFam" id="3.40.50.10860:FF:000005">
    <property type="entry name" value="C-1-tetrahydrofolate synthase, cytoplasmic, putative"/>
    <property type="match status" value="1"/>
</dbReference>
<evidence type="ECO:0000256" key="6">
    <source>
        <dbReference type="ARBA" id="ARBA00022801"/>
    </source>
</evidence>
<dbReference type="GO" id="GO:0035999">
    <property type="term" value="P:tetrahydrofolate interconversion"/>
    <property type="evidence" value="ECO:0007669"/>
    <property type="project" value="UniProtKB-UniRule"/>
</dbReference>
<feature type="binding site" evidence="12">
    <location>
        <position position="304"/>
    </location>
    <ligand>
        <name>NADP(+)</name>
        <dbReference type="ChEBI" id="CHEBI:58349"/>
    </ligand>
</feature>
<comment type="pathway">
    <text evidence="1 12">One-carbon metabolism; tetrahydrofolate interconversion.</text>
</comment>
<keyword evidence="7 12" id="KW-0521">NADP</keyword>
<keyword evidence="3 12" id="KW-0554">One-carbon metabolism</keyword>
<dbReference type="InterPro" id="IPR046346">
    <property type="entry name" value="Aminoacid_DH-like_N_sf"/>
</dbReference>
<dbReference type="PROSITE" id="PS00767">
    <property type="entry name" value="THF_DHG_CYH_2"/>
    <property type="match status" value="1"/>
</dbReference>
<comment type="catalytic activity">
    <reaction evidence="12">
        <text>(6R)-5,10-methylene-5,6,7,8-tetrahydrofolate + NADP(+) = (6R)-5,10-methenyltetrahydrofolate + NADPH</text>
        <dbReference type="Rhea" id="RHEA:22812"/>
        <dbReference type="ChEBI" id="CHEBI:15636"/>
        <dbReference type="ChEBI" id="CHEBI:57455"/>
        <dbReference type="ChEBI" id="CHEBI:57783"/>
        <dbReference type="ChEBI" id="CHEBI:58349"/>
        <dbReference type="EC" id="1.5.1.5"/>
    </reaction>
</comment>
<dbReference type="SUPFAM" id="SSF53223">
    <property type="entry name" value="Aminoacid dehydrogenase-like, N-terminal domain"/>
    <property type="match status" value="1"/>
</dbReference>
<evidence type="ECO:0000256" key="10">
    <source>
        <dbReference type="ARBA" id="ARBA00023167"/>
    </source>
</evidence>
<proteinExistence type="inferred from homology"/>
<evidence type="ECO:0000256" key="9">
    <source>
        <dbReference type="ARBA" id="ARBA00023102"/>
    </source>
</evidence>
<dbReference type="Gene3D" id="3.40.50.720">
    <property type="entry name" value="NAD(P)-binding Rossmann-like Domain"/>
    <property type="match status" value="1"/>
</dbReference>
<evidence type="ECO:0000256" key="8">
    <source>
        <dbReference type="ARBA" id="ARBA00023002"/>
    </source>
</evidence>
<dbReference type="InterPro" id="IPR000672">
    <property type="entry name" value="THF_DH/CycHdrlase"/>
</dbReference>
<evidence type="ECO:0000256" key="4">
    <source>
        <dbReference type="ARBA" id="ARBA00022605"/>
    </source>
</evidence>
<dbReference type="HOGENOM" id="CLU_034045_0_0_7"/>
<dbReference type="GO" id="GO:0000105">
    <property type="term" value="P:L-histidine biosynthetic process"/>
    <property type="evidence" value="ECO:0007669"/>
    <property type="project" value="UniProtKB-KW"/>
</dbReference>
<comment type="subunit">
    <text evidence="2 12">Homodimer.</text>
</comment>
<dbReference type="Pfam" id="PF00763">
    <property type="entry name" value="THF_DHG_CYH"/>
    <property type="match status" value="1"/>
</dbReference>
<dbReference type="Proteomes" id="UP000003676">
    <property type="component" value="Unassembled WGS sequence"/>
</dbReference>
<dbReference type="CDD" id="cd01080">
    <property type="entry name" value="NAD_bind_m-THF_DH_Cyclohyd"/>
    <property type="match status" value="1"/>
</dbReference>
<dbReference type="Gene3D" id="3.40.50.10860">
    <property type="entry name" value="Leucine Dehydrogenase, chain A, domain 1"/>
    <property type="match status" value="1"/>
</dbReference>
<dbReference type="UniPathway" id="UPA00193"/>
<gene>
    <name evidence="12 15" type="primary">folD</name>
    <name evidence="15" type="ORF">DESPIG_02107</name>
</gene>
<dbReference type="NCBIfam" id="NF010783">
    <property type="entry name" value="PRK14186.1"/>
    <property type="match status" value="1"/>
</dbReference>
<dbReference type="InterPro" id="IPR036291">
    <property type="entry name" value="NAD(P)-bd_dom_sf"/>
</dbReference>
<dbReference type="FunFam" id="3.40.50.720:FF:000189">
    <property type="entry name" value="Bifunctional protein FolD"/>
    <property type="match status" value="1"/>
</dbReference>
<dbReference type="GO" id="GO:0005829">
    <property type="term" value="C:cytosol"/>
    <property type="evidence" value="ECO:0007669"/>
    <property type="project" value="TreeGrafter"/>
</dbReference>
<keyword evidence="10 12" id="KW-0486">Methionine biosynthesis</keyword>
<comment type="catalytic activity">
    <reaction evidence="12">
        <text>(6R)-5,10-methenyltetrahydrofolate + H2O = (6R)-10-formyltetrahydrofolate + H(+)</text>
        <dbReference type="Rhea" id="RHEA:23700"/>
        <dbReference type="ChEBI" id="CHEBI:15377"/>
        <dbReference type="ChEBI" id="CHEBI:15378"/>
        <dbReference type="ChEBI" id="CHEBI:57455"/>
        <dbReference type="ChEBI" id="CHEBI:195366"/>
        <dbReference type="EC" id="3.5.4.9"/>
    </reaction>
</comment>
<comment type="similarity">
    <text evidence="12">Belongs to the tetrahydrofolate dehydrogenase/cyclohydrolase family.</text>
</comment>
<dbReference type="InterPro" id="IPR020631">
    <property type="entry name" value="THF_DH/CycHdrlase_NAD-bd_dom"/>
</dbReference>
<dbReference type="PANTHER" id="PTHR48099:SF5">
    <property type="entry name" value="C-1-TETRAHYDROFOLATE SYNTHASE, CYTOPLASMIC"/>
    <property type="match status" value="1"/>
</dbReference>
<feature type="domain" description="Tetrahydrofolate dehydrogenase/cyclohydrolase catalytic" evidence="13">
    <location>
        <begin position="74"/>
        <end position="189"/>
    </location>
</feature>
<evidence type="ECO:0000256" key="11">
    <source>
        <dbReference type="ARBA" id="ARBA00023268"/>
    </source>
</evidence>
<keyword evidence="5 12" id="KW-0658">Purine biosynthesis</keyword>
<dbReference type="InterPro" id="IPR020630">
    <property type="entry name" value="THF_DH/CycHdrlase_cat_dom"/>
</dbReference>
<keyword evidence="6 12" id="KW-0378">Hydrolase</keyword>
<dbReference type="STRING" id="901.DESPIGER_2086"/>
<evidence type="ECO:0000259" key="14">
    <source>
        <dbReference type="Pfam" id="PF02882"/>
    </source>
</evidence>
<keyword evidence="9 12" id="KW-0368">Histidine biosynthesis</keyword>